<sequence>MRVTKTRSTNFNRLEKLAWQSGHSLHLGALGPYIKQIWDRHVLDLQPHESHCKGEERENYLQKPPAPARAHGHVRLSLMGKDAKLGLPGSCSDFLAAKENWQSAQYRTRTGYSKGHCASQINKTWFESFANRVKIVRNGTSSWAGVMRSRRAVRGRPGGEPLLVAYH</sequence>
<dbReference type="Proteomes" id="UP000299102">
    <property type="component" value="Unassembled WGS sequence"/>
</dbReference>
<dbReference type="AlphaFoldDB" id="A0A4C1TL09"/>
<organism evidence="1 2">
    <name type="scientific">Eumeta variegata</name>
    <name type="common">Bagworm moth</name>
    <name type="synonym">Eumeta japonica</name>
    <dbReference type="NCBI Taxonomy" id="151549"/>
    <lineage>
        <taxon>Eukaryota</taxon>
        <taxon>Metazoa</taxon>
        <taxon>Ecdysozoa</taxon>
        <taxon>Arthropoda</taxon>
        <taxon>Hexapoda</taxon>
        <taxon>Insecta</taxon>
        <taxon>Pterygota</taxon>
        <taxon>Neoptera</taxon>
        <taxon>Endopterygota</taxon>
        <taxon>Lepidoptera</taxon>
        <taxon>Glossata</taxon>
        <taxon>Ditrysia</taxon>
        <taxon>Tineoidea</taxon>
        <taxon>Psychidae</taxon>
        <taxon>Oiketicinae</taxon>
        <taxon>Eumeta</taxon>
    </lineage>
</organism>
<reference evidence="1 2" key="1">
    <citation type="journal article" date="2019" name="Commun. Biol.">
        <title>The bagworm genome reveals a unique fibroin gene that provides high tensile strength.</title>
        <authorList>
            <person name="Kono N."/>
            <person name="Nakamura H."/>
            <person name="Ohtoshi R."/>
            <person name="Tomita M."/>
            <person name="Numata K."/>
            <person name="Arakawa K."/>
        </authorList>
    </citation>
    <scope>NUCLEOTIDE SEQUENCE [LARGE SCALE GENOMIC DNA]</scope>
</reference>
<dbReference type="EMBL" id="BGZK01000061">
    <property type="protein sequence ID" value="GBP14137.1"/>
    <property type="molecule type" value="Genomic_DNA"/>
</dbReference>
<comment type="caution">
    <text evidence="1">The sequence shown here is derived from an EMBL/GenBank/DDBJ whole genome shotgun (WGS) entry which is preliminary data.</text>
</comment>
<protein>
    <submittedName>
        <fullName evidence="1">Uncharacterized protein</fullName>
    </submittedName>
</protein>
<accession>A0A4C1TL09</accession>
<keyword evidence="2" id="KW-1185">Reference proteome</keyword>
<evidence type="ECO:0000313" key="2">
    <source>
        <dbReference type="Proteomes" id="UP000299102"/>
    </source>
</evidence>
<name>A0A4C1TL09_EUMVA</name>
<proteinExistence type="predicted"/>
<gene>
    <name evidence="1" type="ORF">EVAR_102804_1</name>
</gene>
<evidence type="ECO:0000313" key="1">
    <source>
        <dbReference type="EMBL" id="GBP14137.1"/>
    </source>
</evidence>